<dbReference type="Pfam" id="PF08543">
    <property type="entry name" value="Phos_pyr_kin"/>
    <property type="match status" value="1"/>
</dbReference>
<dbReference type="Gene3D" id="3.40.1190.20">
    <property type="match status" value="1"/>
</dbReference>
<keyword evidence="8 13" id="KW-0784">Thiamine biosynthesis</keyword>
<feature type="binding site" evidence="13">
    <location>
        <position position="103"/>
    </location>
    <ligand>
        <name>4-amino-2-methyl-5-(diphosphooxymethyl)pyrimidine</name>
        <dbReference type="ChEBI" id="CHEBI:57841"/>
    </ligand>
</feature>
<keyword evidence="9" id="KW-0511">Multifunctional enzyme</keyword>
<evidence type="ECO:0000256" key="5">
    <source>
        <dbReference type="ARBA" id="ARBA00022777"/>
    </source>
</evidence>
<dbReference type="InterPro" id="IPR004399">
    <property type="entry name" value="HMP/HMP-P_kinase_dom"/>
</dbReference>
<keyword evidence="17" id="KW-1185">Reference proteome</keyword>
<dbReference type="HAMAP" id="MF_00097">
    <property type="entry name" value="TMP_synthase"/>
    <property type="match status" value="1"/>
</dbReference>
<feature type="binding site" evidence="13">
    <location>
        <position position="159"/>
    </location>
    <ligand>
        <name>2-[(2R,5Z)-2-carboxy-4-methylthiazol-5(2H)-ylidene]ethyl phosphate</name>
        <dbReference type="ChEBI" id="CHEBI:62899"/>
    </ligand>
</feature>
<keyword evidence="2 13" id="KW-0808">Transferase</keyword>
<evidence type="ECO:0000256" key="13">
    <source>
        <dbReference type="HAMAP-Rule" id="MF_00097"/>
    </source>
</evidence>
<dbReference type="EMBL" id="CP092109">
    <property type="protein sequence ID" value="UWZ79904.1"/>
    <property type="molecule type" value="Genomic_DNA"/>
</dbReference>
<comment type="cofactor">
    <cofactor evidence="13">
        <name>Mg(2+)</name>
        <dbReference type="ChEBI" id="CHEBI:18420"/>
    </cofactor>
    <text evidence="13">Binds 1 Mg(2+) ion per subunit.</text>
</comment>
<comment type="catalytic activity">
    <reaction evidence="12 13">
        <text>2-[(2R,5Z)-2-carboxy-4-methylthiazol-5(2H)-ylidene]ethyl phosphate + 4-amino-2-methyl-5-(diphosphooxymethyl)pyrimidine + 2 H(+) = thiamine phosphate + CO2 + diphosphate</text>
        <dbReference type="Rhea" id="RHEA:47844"/>
        <dbReference type="ChEBI" id="CHEBI:15378"/>
        <dbReference type="ChEBI" id="CHEBI:16526"/>
        <dbReference type="ChEBI" id="CHEBI:33019"/>
        <dbReference type="ChEBI" id="CHEBI:37575"/>
        <dbReference type="ChEBI" id="CHEBI:57841"/>
        <dbReference type="ChEBI" id="CHEBI:62899"/>
        <dbReference type="EC" id="2.5.1.3"/>
    </reaction>
</comment>
<keyword evidence="4" id="KW-0547">Nucleotide-binding</keyword>
<dbReference type="CDD" id="cd01169">
    <property type="entry name" value="HMPP_kinase"/>
    <property type="match status" value="1"/>
</dbReference>
<dbReference type="InterPro" id="IPR034291">
    <property type="entry name" value="TMP_synthase"/>
</dbReference>
<feature type="binding site" evidence="13">
    <location>
        <begin position="129"/>
        <end position="131"/>
    </location>
    <ligand>
        <name>2-[(2R,5Z)-2-carboxy-4-methylthiazol-5(2H)-ylidene]ethyl phosphate</name>
        <dbReference type="ChEBI" id="CHEBI:62899"/>
    </ligand>
</feature>
<keyword evidence="7 13" id="KW-0460">Magnesium</keyword>
<dbReference type="InterPro" id="IPR029056">
    <property type="entry name" value="Ribokinase-like"/>
</dbReference>
<dbReference type="PANTHER" id="PTHR20858:SF17">
    <property type="entry name" value="HYDROXYMETHYLPYRIMIDINE_PHOSPHOMETHYLPYRIMIDINE KINASE THI20-RELATED"/>
    <property type="match status" value="1"/>
</dbReference>
<evidence type="ECO:0000256" key="4">
    <source>
        <dbReference type="ARBA" id="ARBA00022741"/>
    </source>
</evidence>
<feature type="binding site" evidence="13">
    <location>
        <position position="84"/>
    </location>
    <ligand>
        <name>Mg(2+)</name>
        <dbReference type="ChEBI" id="CHEBI:18420"/>
    </ligand>
</feature>
<dbReference type="InterPro" id="IPR013749">
    <property type="entry name" value="PM/HMP-P_kinase-1"/>
</dbReference>
<comment type="similarity">
    <text evidence="13">Belongs to the thiamine-phosphate synthase family.</text>
</comment>
<dbReference type="InterPro" id="IPR013785">
    <property type="entry name" value="Aldolase_TIM"/>
</dbReference>
<organism evidence="16 17">
    <name type="scientific">Geoalkalibacter halelectricus</name>
    <dbReference type="NCBI Taxonomy" id="2847045"/>
    <lineage>
        <taxon>Bacteria</taxon>
        <taxon>Pseudomonadati</taxon>
        <taxon>Thermodesulfobacteriota</taxon>
        <taxon>Desulfuromonadia</taxon>
        <taxon>Desulfuromonadales</taxon>
        <taxon>Geoalkalibacteraceae</taxon>
        <taxon>Geoalkalibacter</taxon>
    </lineage>
</organism>
<feature type="binding site" evidence="13">
    <location>
        <begin position="32"/>
        <end position="36"/>
    </location>
    <ligand>
        <name>4-amino-2-methyl-5-(diphosphooxymethyl)pyrimidine</name>
        <dbReference type="ChEBI" id="CHEBI:57841"/>
    </ligand>
</feature>
<dbReference type="PANTHER" id="PTHR20858">
    <property type="entry name" value="PHOSPHOMETHYLPYRIMIDINE KINASE"/>
    <property type="match status" value="1"/>
</dbReference>
<dbReference type="SUPFAM" id="SSF51391">
    <property type="entry name" value="Thiamin phosphate synthase"/>
    <property type="match status" value="1"/>
</dbReference>
<evidence type="ECO:0000256" key="11">
    <source>
        <dbReference type="ARBA" id="ARBA00047851"/>
    </source>
</evidence>
<feature type="domain" description="Pyridoxamine kinase/Phosphomethylpyrimidine kinase" evidence="15">
    <location>
        <begin position="217"/>
        <end position="459"/>
    </location>
</feature>
<feature type="binding site" evidence="13">
    <location>
        <position position="65"/>
    </location>
    <ligand>
        <name>Mg(2+)</name>
        <dbReference type="ChEBI" id="CHEBI:18420"/>
    </ligand>
</feature>
<evidence type="ECO:0000259" key="14">
    <source>
        <dbReference type="Pfam" id="PF02581"/>
    </source>
</evidence>
<comment type="function">
    <text evidence="13">Condenses 4-methyl-5-(beta-hydroxyethyl)thiazole monophosphate (THZ-P) and 2-methyl-4-amino-5-hydroxymethyl pyrimidine pyrophosphate (HMP-PP) to form thiamine monophosphate (TMP).</text>
</comment>
<dbReference type="SUPFAM" id="SSF53613">
    <property type="entry name" value="Ribokinase-like"/>
    <property type="match status" value="1"/>
</dbReference>
<evidence type="ECO:0000256" key="10">
    <source>
        <dbReference type="ARBA" id="ARBA00047334"/>
    </source>
</evidence>
<evidence type="ECO:0000256" key="1">
    <source>
        <dbReference type="ARBA" id="ARBA00005165"/>
    </source>
</evidence>
<evidence type="ECO:0000256" key="3">
    <source>
        <dbReference type="ARBA" id="ARBA00022723"/>
    </source>
</evidence>
<dbReference type="InterPro" id="IPR022998">
    <property type="entry name" value="ThiamineP_synth_TenI"/>
</dbReference>
<evidence type="ECO:0000256" key="6">
    <source>
        <dbReference type="ARBA" id="ARBA00022840"/>
    </source>
</evidence>
<name>A0ABY5ZN32_9BACT</name>
<proteinExistence type="inferred from homology"/>
<reference evidence="16" key="1">
    <citation type="journal article" date="2022" name="Environ. Microbiol.">
        <title>Geoalkalibacter halelectricus SAP #1 sp. nov. possessing extracellular electron transfer and mineral#reducing capabilities from a haloalkaline environment.</title>
        <authorList>
            <person name="Yadav S."/>
            <person name="Singh R."/>
            <person name="Sundharam S.S."/>
            <person name="Chaudhary S."/>
            <person name="Krishnamurthi S."/>
            <person name="Patil S.A."/>
        </authorList>
    </citation>
    <scope>NUCLEOTIDE SEQUENCE</scope>
    <source>
        <strain evidence="16">SAP-1</strain>
    </source>
</reference>
<feature type="binding site" evidence="13">
    <location>
        <begin position="179"/>
        <end position="180"/>
    </location>
    <ligand>
        <name>2-[(2R,5Z)-2-carboxy-4-methylthiazol-5(2H)-ylidene]ethyl phosphate</name>
        <dbReference type="ChEBI" id="CHEBI:62899"/>
    </ligand>
</feature>
<keyword evidence="6" id="KW-0067">ATP-binding</keyword>
<dbReference type="GO" id="GO:0008972">
    <property type="term" value="F:phosphomethylpyrimidine kinase activity"/>
    <property type="evidence" value="ECO:0007669"/>
    <property type="project" value="UniProtKB-EC"/>
</dbReference>
<dbReference type="NCBIfam" id="TIGR00693">
    <property type="entry name" value="thiE"/>
    <property type="match status" value="1"/>
</dbReference>
<dbReference type="InterPro" id="IPR036206">
    <property type="entry name" value="ThiamineP_synth_sf"/>
</dbReference>
<protein>
    <recommendedName>
        <fullName evidence="13">Thiamine-phosphate synthase</fullName>
        <shortName evidence="13">TP synthase</shortName>
        <shortName evidence="13">TPS</shortName>
        <ecNumber evidence="13">2.5.1.3</ecNumber>
    </recommendedName>
    <alternativeName>
        <fullName evidence="13">Thiamine-phosphate pyrophosphorylase</fullName>
        <shortName evidence="13">TMP pyrophosphorylase</shortName>
        <shortName evidence="13">TMP-PPase</shortName>
    </alternativeName>
</protein>
<dbReference type="GO" id="GO:0008902">
    <property type="term" value="F:hydroxymethylpyrimidine kinase activity"/>
    <property type="evidence" value="ECO:0007669"/>
    <property type="project" value="UniProtKB-EC"/>
</dbReference>
<feature type="binding site" evidence="13">
    <location>
        <position position="132"/>
    </location>
    <ligand>
        <name>4-amino-2-methyl-5-(diphosphooxymethyl)pyrimidine</name>
        <dbReference type="ChEBI" id="CHEBI:57841"/>
    </ligand>
</feature>
<keyword evidence="5 16" id="KW-0418">Kinase</keyword>
<dbReference type="Proteomes" id="UP001060414">
    <property type="component" value="Chromosome"/>
</dbReference>
<evidence type="ECO:0000256" key="9">
    <source>
        <dbReference type="ARBA" id="ARBA00023268"/>
    </source>
</evidence>
<comment type="pathway">
    <text evidence="1 13">Cofactor biosynthesis; thiamine diphosphate biosynthesis; thiamine phosphate from 4-amino-2-methyl-5-diphosphomethylpyrimidine and 4-methyl-5-(2-phosphoethyl)-thiazole: step 1/1.</text>
</comment>
<feature type="domain" description="Thiamine phosphate synthase/TenI" evidence="14">
    <location>
        <begin position="5"/>
        <end position="182"/>
    </location>
</feature>
<dbReference type="CDD" id="cd00564">
    <property type="entry name" value="TMP_TenI"/>
    <property type="match status" value="1"/>
</dbReference>
<sequence length="470" mass="49417">MLRGLYLISDAADLEAQTLIAEALRGGARILQYRDKRRAPHERLEVARRLRDLCREAKALFIVNDSPELARDCNADGVHLGQGDAEVGKARRLLGPDKLIGVSTRTVEQALKAQSQGADYIGLGSMYPTASKDDAVVVGVETLRRVRKAVEIPIVAIGGIDRERTAELIAAGADAVAVISAIAAAAEPALAAREIAVQFNARDPFPRGRVLTAAGSDSGGGAGIQADLKTITLLGAYGTSAITALTAQNTLGVRAIHPAPANFVAEQLAAILEDIGTDTLKTGMLFNADIVAVVSRAIHRYNPLAVVDPVMVAKGGAALLEQDAVDAVRELLLPETYLLTPNLPEAEVLCGSPVRNLDEMEAAARKLRAMGARNVLIKGGHLAGDAVDLLLEGERLHRLSAARVDTRNTHGTGCTFSAAIATFLAQGRPLVQAVGAAKDFISTAIATARPLGAGHGPVNHWQAAQTMRED</sequence>
<dbReference type="EC" id="2.5.1.3" evidence="13"/>
<accession>A0ABY5ZN32</accession>
<keyword evidence="3 13" id="KW-0479">Metal-binding</keyword>
<gene>
    <name evidence="16" type="primary">thiD</name>
    <name evidence="13" type="synonym">thiE</name>
    <name evidence="16" type="ORF">L9S41_00555</name>
</gene>
<evidence type="ECO:0000256" key="2">
    <source>
        <dbReference type="ARBA" id="ARBA00022679"/>
    </source>
</evidence>
<evidence type="ECO:0000256" key="7">
    <source>
        <dbReference type="ARBA" id="ARBA00022842"/>
    </source>
</evidence>
<evidence type="ECO:0000313" key="16">
    <source>
        <dbReference type="EMBL" id="UWZ79904.1"/>
    </source>
</evidence>
<dbReference type="RefSeq" id="WP_260748257.1">
    <property type="nucleotide sequence ID" value="NZ_CP092109.1"/>
</dbReference>
<feature type="binding site" evidence="13">
    <location>
        <position position="64"/>
    </location>
    <ligand>
        <name>4-amino-2-methyl-5-(diphosphooxymethyl)pyrimidine</name>
        <dbReference type="ChEBI" id="CHEBI:57841"/>
    </ligand>
</feature>
<comment type="catalytic activity">
    <reaction evidence="11 13">
        <text>2-(2-carboxy-4-methylthiazol-5-yl)ethyl phosphate + 4-amino-2-methyl-5-(diphosphooxymethyl)pyrimidine + 2 H(+) = thiamine phosphate + CO2 + diphosphate</text>
        <dbReference type="Rhea" id="RHEA:47848"/>
        <dbReference type="ChEBI" id="CHEBI:15378"/>
        <dbReference type="ChEBI" id="CHEBI:16526"/>
        <dbReference type="ChEBI" id="CHEBI:33019"/>
        <dbReference type="ChEBI" id="CHEBI:37575"/>
        <dbReference type="ChEBI" id="CHEBI:57841"/>
        <dbReference type="ChEBI" id="CHEBI:62890"/>
        <dbReference type="EC" id="2.5.1.3"/>
    </reaction>
</comment>
<evidence type="ECO:0000259" key="15">
    <source>
        <dbReference type="Pfam" id="PF08543"/>
    </source>
</evidence>
<evidence type="ECO:0000256" key="12">
    <source>
        <dbReference type="ARBA" id="ARBA00047883"/>
    </source>
</evidence>
<evidence type="ECO:0000256" key="8">
    <source>
        <dbReference type="ARBA" id="ARBA00022977"/>
    </source>
</evidence>
<comment type="catalytic activity">
    <reaction evidence="10 13">
        <text>4-methyl-5-(2-phosphooxyethyl)-thiazole + 4-amino-2-methyl-5-(diphosphooxymethyl)pyrimidine + H(+) = thiamine phosphate + diphosphate</text>
        <dbReference type="Rhea" id="RHEA:22328"/>
        <dbReference type="ChEBI" id="CHEBI:15378"/>
        <dbReference type="ChEBI" id="CHEBI:33019"/>
        <dbReference type="ChEBI" id="CHEBI:37575"/>
        <dbReference type="ChEBI" id="CHEBI:57841"/>
        <dbReference type="ChEBI" id="CHEBI:58296"/>
        <dbReference type="EC" id="2.5.1.3"/>
    </reaction>
</comment>
<evidence type="ECO:0000313" key="17">
    <source>
        <dbReference type="Proteomes" id="UP001060414"/>
    </source>
</evidence>
<dbReference type="NCBIfam" id="TIGR00097">
    <property type="entry name" value="HMP-P_kinase"/>
    <property type="match status" value="1"/>
</dbReference>
<dbReference type="Pfam" id="PF02581">
    <property type="entry name" value="TMP-TENI"/>
    <property type="match status" value="1"/>
</dbReference>
<dbReference type="Gene3D" id="3.20.20.70">
    <property type="entry name" value="Aldolase class I"/>
    <property type="match status" value="1"/>
</dbReference>